<protein>
    <submittedName>
        <fullName evidence="1">Uncharacterized conserved protein</fullName>
    </submittedName>
</protein>
<sequence length="134" mass="15517">MSTTYFSVEKANKLIPAFKKELNELKKLQFKFDDKFKELESIKKSDGQHVQTDTDKVFKIESELEFLEIQAQLHVSNIQDTGAQLKGIDPGLIDFPSKKDNKKILLCWKEGEEEITHYHTEEEGFAGRKPLDEL</sequence>
<dbReference type="Proteomes" id="UP000198571">
    <property type="component" value="Unassembled WGS sequence"/>
</dbReference>
<evidence type="ECO:0000313" key="2">
    <source>
        <dbReference type="Proteomes" id="UP000198571"/>
    </source>
</evidence>
<keyword evidence="2" id="KW-1185">Reference proteome</keyword>
<gene>
    <name evidence="1" type="ORF">SAMN05518684_116106</name>
</gene>
<dbReference type="STRING" id="1601833.SAMN05518684_116106"/>
<dbReference type="PIRSF" id="PIRSF016498">
    <property type="entry name" value="UCP016498"/>
    <property type="match status" value="1"/>
</dbReference>
<dbReference type="AlphaFoldDB" id="A0A1H9WFK6"/>
<dbReference type="RefSeq" id="WP_177174403.1">
    <property type="nucleotide sequence ID" value="NZ_FOGT01000016.1"/>
</dbReference>
<dbReference type="EMBL" id="FOGT01000016">
    <property type="protein sequence ID" value="SES32698.1"/>
    <property type="molecule type" value="Genomic_DNA"/>
</dbReference>
<name>A0A1H9WFK6_9BACI</name>
<evidence type="ECO:0000313" key="1">
    <source>
        <dbReference type="EMBL" id="SES32698.1"/>
    </source>
</evidence>
<accession>A0A1H9WFK6</accession>
<dbReference type="InterPro" id="IPR018699">
    <property type="entry name" value="DUF2203"/>
</dbReference>
<reference evidence="2" key="1">
    <citation type="submission" date="2016-10" db="EMBL/GenBank/DDBJ databases">
        <authorList>
            <person name="Varghese N."/>
            <person name="Submissions S."/>
        </authorList>
    </citation>
    <scope>NUCLEOTIDE SEQUENCE [LARGE SCALE GENOMIC DNA]</scope>
    <source>
        <strain evidence="2">S9</strain>
    </source>
</reference>
<dbReference type="Pfam" id="PF09969">
    <property type="entry name" value="DUF2203"/>
    <property type="match status" value="1"/>
</dbReference>
<organism evidence="1 2">
    <name type="scientific">Salipaludibacillus aurantiacus</name>
    <dbReference type="NCBI Taxonomy" id="1601833"/>
    <lineage>
        <taxon>Bacteria</taxon>
        <taxon>Bacillati</taxon>
        <taxon>Bacillota</taxon>
        <taxon>Bacilli</taxon>
        <taxon>Bacillales</taxon>
        <taxon>Bacillaceae</taxon>
    </lineage>
</organism>
<proteinExistence type="predicted"/>